<keyword evidence="2" id="KW-0418">Kinase</keyword>
<reference evidence="2 3" key="1">
    <citation type="submission" date="2024-04" db="EMBL/GenBank/DDBJ databases">
        <title>Human intestinal bacterial collection.</title>
        <authorList>
            <person name="Pauvert C."/>
            <person name="Hitch T.C.A."/>
            <person name="Clavel T."/>
        </authorList>
    </citation>
    <scope>NUCLEOTIDE SEQUENCE [LARGE SCALE GENOMIC DNA]</scope>
    <source>
        <strain evidence="2 3">CLA-SR-H026</strain>
    </source>
</reference>
<proteinExistence type="predicted"/>
<dbReference type="Pfam" id="PF00294">
    <property type="entry name" value="PfkB"/>
    <property type="match status" value="1"/>
</dbReference>
<gene>
    <name evidence="2" type="ORF">AAA081_02760</name>
</gene>
<keyword evidence="3" id="KW-1185">Reference proteome</keyword>
<comment type="caution">
    <text evidence="2">The sequence shown here is derived from an EMBL/GenBank/DDBJ whole genome shotgun (WGS) entry which is preliminary data.</text>
</comment>
<organism evidence="2 3">
    <name type="scientific">Aedoeadaptatus acetigenes</name>
    <dbReference type="NCBI Taxonomy" id="2981723"/>
    <lineage>
        <taxon>Bacteria</taxon>
        <taxon>Bacillati</taxon>
        <taxon>Bacillota</taxon>
        <taxon>Tissierellia</taxon>
        <taxon>Tissierellales</taxon>
        <taxon>Peptoniphilaceae</taxon>
        <taxon>Aedoeadaptatus</taxon>
    </lineage>
</organism>
<feature type="domain" description="Carbohydrate kinase PfkB" evidence="1">
    <location>
        <begin position="22"/>
        <end position="277"/>
    </location>
</feature>
<dbReference type="SUPFAM" id="SSF53613">
    <property type="entry name" value="Ribokinase-like"/>
    <property type="match status" value="1"/>
</dbReference>
<dbReference type="RefSeq" id="WP_148472662.1">
    <property type="nucleotide sequence ID" value="NZ_JAOQJD010000005.1"/>
</dbReference>
<dbReference type="Gene3D" id="3.40.1190.20">
    <property type="match status" value="1"/>
</dbReference>
<evidence type="ECO:0000259" key="1">
    <source>
        <dbReference type="Pfam" id="PF00294"/>
    </source>
</evidence>
<dbReference type="PANTHER" id="PTHR46566">
    <property type="entry name" value="1-PHOSPHOFRUCTOKINASE-RELATED"/>
    <property type="match status" value="1"/>
</dbReference>
<keyword evidence="2" id="KW-0808">Transferase</keyword>
<evidence type="ECO:0000313" key="2">
    <source>
        <dbReference type="EMBL" id="MEQ3353225.1"/>
    </source>
</evidence>
<dbReference type="EMBL" id="JBBNPS010000004">
    <property type="protein sequence ID" value="MEQ3353225.1"/>
    <property type="molecule type" value="Genomic_DNA"/>
</dbReference>
<dbReference type="Proteomes" id="UP001481872">
    <property type="component" value="Unassembled WGS sequence"/>
</dbReference>
<dbReference type="InterPro" id="IPR011611">
    <property type="entry name" value="PfkB_dom"/>
</dbReference>
<evidence type="ECO:0000313" key="3">
    <source>
        <dbReference type="Proteomes" id="UP001481872"/>
    </source>
</evidence>
<sequence>MILLVDTNPLLEQRLKGESFPKGARARATEKQTTPAGYGAHMARLARSINEDARLMAFLGGDAGERYKKLMEAEGIPVVAKTIRDETVERLILEEKNRKTTIETKAPRLTREDMVDFYDRFLNEAAAADAVVLAESSDDDGADEMKLPLVRYARRLSKPVIIIANEEDDVEEVKEAKPFGIVVDRDVLAAKLNKPIHFLGEIVSALDVLYGGEIPLILVTGSERGSILCARGSYYFAKNEEKGGAFDAHYAAAALAAGIVRKYDAPTVLKLAHGAASTEGDADFADLKGRMNKIDVQQMEV</sequence>
<accession>A0ABV1J4V6</accession>
<dbReference type="PANTHER" id="PTHR46566:SF2">
    <property type="entry name" value="ATP-DEPENDENT 6-PHOSPHOFRUCTOKINASE ISOZYME 2"/>
    <property type="match status" value="1"/>
</dbReference>
<dbReference type="GO" id="GO:0016301">
    <property type="term" value="F:kinase activity"/>
    <property type="evidence" value="ECO:0007669"/>
    <property type="project" value="UniProtKB-KW"/>
</dbReference>
<dbReference type="InterPro" id="IPR029056">
    <property type="entry name" value="Ribokinase-like"/>
</dbReference>
<name>A0ABV1J4V6_9FIRM</name>
<protein>
    <submittedName>
        <fullName evidence="2">PfkB family carbohydrate kinase</fullName>
    </submittedName>
</protein>